<gene>
    <name evidence="4" type="primary">spo0C_6</name>
    <name evidence="4" type="ORF">GALL_367850</name>
</gene>
<dbReference type="EMBL" id="MLJW01000923">
    <property type="protein sequence ID" value="OIQ81456.1"/>
    <property type="molecule type" value="Genomic_DNA"/>
</dbReference>
<name>A0A1J5QDD9_9ZZZZ</name>
<sequence length="345" mass="37998">MNPIDTSTASLNFGQDDLSRTEILEISLRAIRPDPDQPRRYFDEEALVELRDSMALYGLLQPVGVRQAADGGWELIFGERRYRAAIALGWKTIPARVFPVEARRIKTVLQLGENAHRADLSLLEYLGGIEQLRDLGVPAGAMARMLCKPDEWVAAMMTISRDPLARSLYESGVMTQVGAWDAFCRLPEHLRRGLLQSGEQLTIQRCKKVLDAHEAQMSARQQGLLQEPTATTLPSPERSSLAGAESSAPEKTTQTADDPGEFVEPFDVHEQEVASAEDRADNETITVALPLWLARALVPERAGQLQQIAEWVPSKDGFPDAIRAALAAVEQDLIHVITGFAGGRP</sequence>
<protein>
    <submittedName>
        <fullName evidence="4">Chromosome-partitioning protein Spo0J</fullName>
    </submittedName>
</protein>
<dbReference type="SUPFAM" id="SSF109709">
    <property type="entry name" value="KorB DNA-binding domain-like"/>
    <property type="match status" value="1"/>
</dbReference>
<evidence type="ECO:0000256" key="2">
    <source>
        <dbReference type="SAM" id="MobiDB-lite"/>
    </source>
</evidence>
<keyword evidence="1" id="KW-0238">DNA-binding</keyword>
<reference evidence="4" key="1">
    <citation type="submission" date="2016-10" db="EMBL/GenBank/DDBJ databases">
        <title>Sequence of Gallionella enrichment culture.</title>
        <authorList>
            <person name="Poehlein A."/>
            <person name="Muehling M."/>
            <person name="Daniel R."/>
        </authorList>
    </citation>
    <scope>NUCLEOTIDE SEQUENCE</scope>
</reference>
<dbReference type="FunFam" id="3.90.1530.30:FF:000001">
    <property type="entry name" value="Chromosome partitioning protein ParB"/>
    <property type="match status" value="1"/>
</dbReference>
<dbReference type="SMART" id="SM00470">
    <property type="entry name" value="ParB"/>
    <property type="match status" value="1"/>
</dbReference>
<feature type="domain" description="ParB-like N-terminal" evidence="3">
    <location>
        <begin position="24"/>
        <end position="115"/>
    </location>
</feature>
<dbReference type="InterPro" id="IPR036086">
    <property type="entry name" value="ParB/Sulfiredoxin_sf"/>
</dbReference>
<evidence type="ECO:0000256" key="1">
    <source>
        <dbReference type="ARBA" id="ARBA00023125"/>
    </source>
</evidence>
<dbReference type="Gene3D" id="3.90.1530.30">
    <property type="match status" value="1"/>
</dbReference>
<evidence type="ECO:0000313" key="4">
    <source>
        <dbReference type="EMBL" id="OIQ81456.1"/>
    </source>
</evidence>
<dbReference type="AlphaFoldDB" id="A0A1J5QDD9"/>
<organism evidence="4">
    <name type="scientific">mine drainage metagenome</name>
    <dbReference type="NCBI Taxonomy" id="410659"/>
    <lineage>
        <taxon>unclassified sequences</taxon>
        <taxon>metagenomes</taxon>
        <taxon>ecological metagenomes</taxon>
    </lineage>
</organism>
<dbReference type="PANTHER" id="PTHR33375:SF1">
    <property type="entry name" value="CHROMOSOME-PARTITIONING PROTEIN PARB-RELATED"/>
    <property type="match status" value="1"/>
</dbReference>
<dbReference type="Pfam" id="PF02195">
    <property type="entry name" value="ParB_N"/>
    <property type="match status" value="1"/>
</dbReference>
<dbReference type="PANTHER" id="PTHR33375">
    <property type="entry name" value="CHROMOSOME-PARTITIONING PROTEIN PARB-RELATED"/>
    <property type="match status" value="1"/>
</dbReference>
<dbReference type="GO" id="GO:0007059">
    <property type="term" value="P:chromosome segregation"/>
    <property type="evidence" value="ECO:0007669"/>
    <property type="project" value="TreeGrafter"/>
</dbReference>
<proteinExistence type="predicted"/>
<dbReference type="NCBIfam" id="TIGR00180">
    <property type="entry name" value="parB_part"/>
    <property type="match status" value="1"/>
</dbReference>
<dbReference type="InterPro" id="IPR004437">
    <property type="entry name" value="ParB/RepB/Spo0J"/>
</dbReference>
<dbReference type="SUPFAM" id="SSF110849">
    <property type="entry name" value="ParB/Sulfiredoxin"/>
    <property type="match status" value="1"/>
</dbReference>
<comment type="caution">
    <text evidence="4">The sequence shown here is derived from an EMBL/GenBank/DDBJ whole genome shotgun (WGS) entry which is preliminary data.</text>
</comment>
<feature type="compositionally biased region" description="Polar residues" evidence="2">
    <location>
        <begin position="219"/>
        <end position="238"/>
    </location>
</feature>
<feature type="region of interest" description="Disordered" evidence="2">
    <location>
        <begin position="219"/>
        <end position="262"/>
    </location>
</feature>
<accession>A0A1J5QDD9</accession>
<dbReference type="InterPro" id="IPR003115">
    <property type="entry name" value="ParB_N"/>
</dbReference>
<dbReference type="GO" id="GO:0003677">
    <property type="term" value="F:DNA binding"/>
    <property type="evidence" value="ECO:0007669"/>
    <property type="project" value="UniProtKB-KW"/>
</dbReference>
<dbReference type="GO" id="GO:0005694">
    <property type="term" value="C:chromosome"/>
    <property type="evidence" value="ECO:0007669"/>
    <property type="project" value="TreeGrafter"/>
</dbReference>
<dbReference type="InterPro" id="IPR050336">
    <property type="entry name" value="Chromosome_partition/occlusion"/>
</dbReference>
<evidence type="ECO:0000259" key="3">
    <source>
        <dbReference type="SMART" id="SM00470"/>
    </source>
</evidence>